<feature type="domain" description="Origin recognition complex subunit 2 RecA-like" evidence="6">
    <location>
        <begin position="48"/>
        <end position="228"/>
    </location>
</feature>
<dbReference type="OrthoDB" id="346673at2759"/>
<dbReference type="GO" id="GO:0005664">
    <property type="term" value="C:nuclear origin of replication recognition complex"/>
    <property type="evidence" value="ECO:0007669"/>
    <property type="project" value="UniProtKB-UniRule"/>
</dbReference>
<protein>
    <recommendedName>
        <fullName evidence="5">Origin recognition complex subunit 2</fullName>
    </recommendedName>
</protein>
<name>A0A0B7FH13_THACB</name>
<dbReference type="STRING" id="1108050.A0A0B7FH13"/>
<comment type="subunit">
    <text evidence="5">Component of the origin recognition complex (ORC).</text>
</comment>
<evidence type="ECO:0000256" key="2">
    <source>
        <dbReference type="ARBA" id="ARBA00007421"/>
    </source>
</evidence>
<keyword evidence="9" id="KW-1185">Reference proteome</keyword>
<comment type="subcellular location">
    <subcellularLocation>
        <location evidence="1 5">Nucleus</location>
    </subcellularLocation>
</comment>
<evidence type="ECO:0000259" key="6">
    <source>
        <dbReference type="Pfam" id="PF04084"/>
    </source>
</evidence>
<accession>A0A0B7FH13</accession>
<dbReference type="GO" id="GO:0006260">
    <property type="term" value="P:DNA replication"/>
    <property type="evidence" value="ECO:0007669"/>
    <property type="project" value="UniProtKB-UniRule"/>
</dbReference>
<proteinExistence type="inferred from homology"/>
<keyword evidence="4 5" id="KW-0539">Nucleus</keyword>
<sequence>MASKTSPFDLYFHHHAKSSRTSDTLFSQTTHPLSLPLPTPPVKHAAERARLASESRALFPHWLDELLEGFNLLFYGVGSKRALLNELASEHLSAEGHVVVVNGYLPTVGPADILSSLEQIPGILDVPLTGSGAESRAHRVASSTEEKIFLIVHNIDAAQLRTARAQRVLSILASAENIHLVGSVDHVNSGLLFPRDQALGRKAHLGVLGQEETEGGRGFKSWAWLWHDLTTFEPYIAELSHRDLTVPPSATSASTAAAPTLTASEVTPSAAQHVFASVTAKAQKVFFMLGQRQLKSLDEEGVVRTPAGGMEKYAAPYDALLAEARDEFVAANDAALRGLLGEFRDHGMVLSGEAEGRGEVLWVPASQDVLKTILGYLSK</sequence>
<dbReference type="InterPro" id="IPR007220">
    <property type="entry name" value="ORC2"/>
</dbReference>
<evidence type="ECO:0000313" key="9">
    <source>
        <dbReference type="Proteomes" id="UP000059188"/>
    </source>
</evidence>
<dbReference type="InterPro" id="IPR056772">
    <property type="entry name" value="RecA-like_ORC2"/>
</dbReference>
<organism evidence="8 9">
    <name type="scientific">Thanatephorus cucumeris (strain AG1-IB / isolate 7/3/14)</name>
    <name type="common">Lettuce bottom rot fungus</name>
    <name type="synonym">Rhizoctonia solani</name>
    <dbReference type="NCBI Taxonomy" id="1108050"/>
    <lineage>
        <taxon>Eukaryota</taxon>
        <taxon>Fungi</taxon>
        <taxon>Dikarya</taxon>
        <taxon>Basidiomycota</taxon>
        <taxon>Agaricomycotina</taxon>
        <taxon>Agaricomycetes</taxon>
        <taxon>Cantharellales</taxon>
        <taxon>Ceratobasidiaceae</taxon>
        <taxon>Rhizoctonia</taxon>
        <taxon>Rhizoctonia solani AG-1</taxon>
    </lineage>
</organism>
<evidence type="ECO:0000256" key="4">
    <source>
        <dbReference type="ARBA" id="ARBA00023242"/>
    </source>
</evidence>
<dbReference type="InterPro" id="IPR056773">
    <property type="entry name" value="WHD_ORC2"/>
</dbReference>
<evidence type="ECO:0000259" key="7">
    <source>
        <dbReference type="Pfam" id="PF24882"/>
    </source>
</evidence>
<dbReference type="Proteomes" id="UP000059188">
    <property type="component" value="Unassembled WGS sequence"/>
</dbReference>
<gene>
    <name evidence="8" type="ORF">RSOLAG1IB_08203</name>
</gene>
<feature type="domain" description="Origin recognition complex subunit 2 winged-helix" evidence="7">
    <location>
        <begin position="310"/>
        <end position="368"/>
    </location>
</feature>
<evidence type="ECO:0000256" key="1">
    <source>
        <dbReference type="ARBA" id="ARBA00004123"/>
    </source>
</evidence>
<evidence type="ECO:0000256" key="3">
    <source>
        <dbReference type="ARBA" id="ARBA00022705"/>
    </source>
</evidence>
<dbReference type="GO" id="GO:0003688">
    <property type="term" value="F:DNA replication origin binding"/>
    <property type="evidence" value="ECO:0007669"/>
    <property type="project" value="UniProtKB-UniRule"/>
</dbReference>
<reference evidence="8 9" key="1">
    <citation type="submission" date="2014-11" db="EMBL/GenBank/DDBJ databases">
        <authorList>
            <person name="Wibberg Daniel"/>
        </authorList>
    </citation>
    <scope>NUCLEOTIDE SEQUENCE [LARGE SCALE GENOMIC DNA]</scope>
    <source>
        <strain evidence="8">Rhizoctonia solani AG1-IB 7/3/14</strain>
    </source>
</reference>
<dbReference type="PANTHER" id="PTHR14052:SF0">
    <property type="entry name" value="ORIGIN RECOGNITION COMPLEX SUBUNIT 2"/>
    <property type="match status" value="1"/>
</dbReference>
<keyword evidence="3 5" id="KW-0235">DNA replication</keyword>
<evidence type="ECO:0000313" key="8">
    <source>
        <dbReference type="EMBL" id="CEL56925.1"/>
    </source>
</evidence>
<comment type="function">
    <text evidence="5">Component of the origin recognition complex (ORC) that binds origins of replication. DNA-binding is ATP-dependent. ORC is required to assemble the pre-replication complex necessary to initiate DNA replication.</text>
</comment>
<dbReference type="PANTHER" id="PTHR14052">
    <property type="entry name" value="ORIGIN RECOGNITION COMPLEX SUBUNIT 2"/>
    <property type="match status" value="1"/>
</dbReference>
<dbReference type="EMBL" id="LN679125">
    <property type="protein sequence ID" value="CEL56925.1"/>
    <property type="molecule type" value="Genomic_DNA"/>
</dbReference>
<dbReference type="AlphaFoldDB" id="A0A0B7FH13"/>
<evidence type="ECO:0000256" key="5">
    <source>
        <dbReference type="RuleBase" id="RU368084"/>
    </source>
</evidence>
<comment type="similarity">
    <text evidence="2 5">Belongs to the ORC2 family.</text>
</comment>
<dbReference type="Pfam" id="PF04084">
    <property type="entry name" value="RecA-like_ORC2"/>
    <property type="match status" value="1"/>
</dbReference>
<dbReference type="Pfam" id="PF24882">
    <property type="entry name" value="WHD_ORC2"/>
    <property type="match status" value="1"/>
</dbReference>